<feature type="domain" description="Major facilitator superfamily (MFS) profile" evidence="7">
    <location>
        <begin position="11"/>
        <end position="401"/>
    </location>
</feature>
<evidence type="ECO:0000256" key="5">
    <source>
        <dbReference type="ARBA" id="ARBA00023136"/>
    </source>
</evidence>
<dbReference type="AlphaFoldDB" id="A0A841IJX0"/>
<feature type="transmembrane region" description="Helical" evidence="6">
    <location>
        <begin position="257"/>
        <end position="278"/>
    </location>
</feature>
<dbReference type="PANTHER" id="PTHR23513">
    <property type="entry name" value="INTEGRAL MEMBRANE EFFLUX PROTEIN-RELATED"/>
    <property type="match status" value="1"/>
</dbReference>
<dbReference type="EMBL" id="JACHJO010000001">
    <property type="protein sequence ID" value="MBB6118244.1"/>
    <property type="molecule type" value="Genomic_DNA"/>
</dbReference>
<sequence>MKSSPRPVVDVLRLPGFRNLVAARFLALIGNGTAPVALAFGVMAAGGSGADIGIVVAARGFALLPGLLLGGALADRFSRTAVMAWSDAVAGLSAAFTAYLFGSGGADTWSLAAAQAVNGAAASFFLPASKSVVPMVVPPAQRQAANSLMSLSMQFGVVLGSAGAGITVANLGAGWAMSVNALTFFASAVLVSRMRLPPVAATGESVLRSIRTGWREFSSHRWVLVVVVQFMVIMSAFHATLNVLGPLAAERHLGGPASWGFVLAANSTGYILGGLVALRVRARYPLRVAVLMTLLFAAPGVCLALATGHTWIVAAGTLVNGVGATVFTVLWDTLLQQRIPPRYLSRVASYDALGSLAAVPVGTAAAGLLSEAVPLNTALWACSAVILVSGLVTLCFRDVRNLTGADEQAAPT</sequence>
<keyword evidence="5 6" id="KW-0472">Membrane</keyword>
<dbReference type="Pfam" id="PF07690">
    <property type="entry name" value="MFS_1"/>
    <property type="match status" value="1"/>
</dbReference>
<dbReference type="InterPro" id="IPR036259">
    <property type="entry name" value="MFS_trans_sf"/>
</dbReference>
<proteinExistence type="predicted"/>
<organism evidence="8 9">
    <name type="scientific">Nocardiopsis algeriensis</name>
    <dbReference type="NCBI Taxonomy" id="1478215"/>
    <lineage>
        <taxon>Bacteria</taxon>
        <taxon>Bacillati</taxon>
        <taxon>Actinomycetota</taxon>
        <taxon>Actinomycetes</taxon>
        <taxon>Streptosporangiales</taxon>
        <taxon>Nocardiopsidaceae</taxon>
        <taxon>Nocardiopsis</taxon>
    </lineage>
</organism>
<feature type="transmembrane region" description="Helical" evidence="6">
    <location>
        <begin position="148"/>
        <end position="166"/>
    </location>
</feature>
<evidence type="ECO:0000256" key="1">
    <source>
        <dbReference type="ARBA" id="ARBA00004651"/>
    </source>
</evidence>
<dbReference type="GO" id="GO:0022857">
    <property type="term" value="F:transmembrane transporter activity"/>
    <property type="evidence" value="ECO:0007669"/>
    <property type="project" value="InterPro"/>
</dbReference>
<dbReference type="InterPro" id="IPR020846">
    <property type="entry name" value="MFS_dom"/>
</dbReference>
<comment type="caution">
    <text evidence="8">The sequence shown here is derived from an EMBL/GenBank/DDBJ whole genome shotgun (WGS) entry which is preliminary data.</text>
</comment>
<comment type="subcellular location">
    <subcellularLocation>
        <location evidence="1">Cell membrane</location>
        <topology evidence="1">Multi-pass membrane protein</topology>
    </subcellularLocation>
</comment>
<dbReference type="Gene3D" id="1.20.1250.20">
    <property type="entry name" value="MFS general substrate transporter like domains"/>
    <property type="match status" value="1"/>
</dbReference>
<dbReference type="CDD" id="cd06173">
    <property type="entry name" value="MFS_MefA_like"/>
    <property type="match status" value="1"/>
</dbReference>
<keyword evidence="4 6" id="KW-1133">Transmembrane helix</keyword>
<feature type="transmembrane region" description="Helical" evidence="6">
    <location>
        <begin position="312"/>
        <end position="335"/>
    </location>
</feature>
<dbReference type="PROSITE" id="PS50850">
    <property type="entry name" value="MFS"/>
    <property type="match status" value="1"/>
</dbReference>
<dbReference type="SUPFAM" id="SSF103473">
    <property type="entry name" value="MFS general substrate transporter"/>
    <property type="match status" value="1"/>
</dbReference>
<name>A0A841IJX0_9ACTN</name>
<evidence type="ECO:0000256" key="2">
    <source>
        <dbReference type="ARBA" id="ARBA00022475"/>
    </source>
</evidence>
<reference evidence="8 9" key="1">
    <citation type="submission" date="2020-08" db="EMBL/GenBank/DDBJ databases">
        <title>Genomic Encyclopedia of Type Strains, Phase III (KMG-III): the genomes of soil and plant-associated and newly described type strains.</title>
        <authorList>
            <person name="Whitman W."/>
        </authorList>
    </citation>
    <scope>NUCLEOTIDE SEQUENCE [LARGE SCALE GENOMIC DNA]</scope>
    <source>
        <strain evidence="8 9">CECT 8712</strain>
    </source>
</reference>
<feature type="transmembrane region" description="Helical" evidence="6">
    <location>
        <begin position="378"/>
        <end position="396"/>
    </location>
</feature>
<feature type="transmembrane region" description="Helical" evidence="6">
    <location>
        <begin position="21"/>
        <end position="46"/>
    </location>
</feature>
<feature type="transmembrane region" description="Helical" evidence="6">
    <location>
        <begin position="347"/>
        <end position="366"/>
    </location>
</feature>
<dbReference type="PANTHER" id="PTHR23513:SF11">
    <property type="entry name" value="STAPHYLOFERRIN A TRANSPORTER"/>
    <property type="match status" value="1"/>
</dbReference>
<dbReference type="Proteomes" id="UP000536604">
    <property type="component" value="Unassembled WGS sequence"/>
</dbReference>
<dbReference type="InterPro" id="IPR011701">
    <property type="entry name" value="MFS"/>
</dbReference>
<evidence type="ECO:0000256" key="4">
    <source>
        <dbReference type="ARBA" id="ARBA00022989"/>
    </source>
</evidence>
<dbReference type="RefSeq" id="WP_184285830.1">
    <property type="nucleotide sequence ID" value="NZ_JACHJO010000001.1"/>
</dbReference>
<evidence type="ECO:0000256" key="6">
    <source>
        <dbReference type="SAM" id="Phobius"/>
    </source>
</evidence>
<keyword evidence="9" id="KW-1185">Reference proteome</keyword>
<feature type="transmembrane region" description="Helical" evidence="6">
    <location>
        <begin position="81"/>
        <end position="102"/>
    </location>
</feature>
<evidence type="ECO:0000259" key="7">
    <source>
        <dbReference type="PROSITE" id="PS50850"/>
    </source>
</evidence>
<keyword evidence="3 6" id="KW-0812">Transmembrane</keyword>
<accession>A0A841IJX0</accession>
<gene>
    <name evidence="8" type="ORF">FHS13_000172</name>
</gene>
<feature type="transmembrane region" description="Helical" evidence="6">
    <location>
        <begin position="285"/>
        <end position="306"/>
    </location>
</feature>
<protein>
    <submittedName>
        <fullName evidence="8">Putative MFS family arabinose efflux permease</fullName>
    </submittedName>
</protein>
<evidence type="ECO:0000313" key="8">
    <source>
        <dbReference type="EMBL" id="MBB6118244.1"/>
    </source>
</evidence>
<feature type="transmembrane region" description="Helical" evidence="6">
    <location>
        <begin position="222"/>
        <end position="245"/>
    </location>
</feature>
<feature type="transmembrane region" description="Helical" evidence="6">
    <location>
        <begin position="52"/>
        <end position="74"/>
    </location>
</feature>
<dbReference type="GO" id="GO:0005886">
    <property type="term" value="C:plasma membrane"/>
    <property type="evidence" value="ECO:0007669"/>
    <property type="project" value="UniProtKB-SubCell"/>
</dbReference>
<evidence type="ECO:0000313" key="9">
    <source>
        <dbReference type="Proteomes" id="UP000536604"/>
    </source>
</evidence>
<keyword evidence="2" id="KW-1003">Cell membrane</keyword>
<evidence type="ECO:0000256" key="3">
    <source>
        <dbReference type="ARBA" id="ARBA00022692"/>
    </source>
</evidence>